<dbReference type="PANTHER" id="PTHR36981:SF3">
    <property type="entry name" value="UBIQUITIN-LIKE PROTEASE FAMILY PROFILE DOMAIN-CONTAINING PROTEIN"/>
    <property type="match status" value="1"/>
</dbReference>
<reference evidence="2" key="1">
    <citation type="submission" date="2019-08" db="EMBL/GenBank/DDBJ databases">
        <title>The improved chromosome-level genome for the pearl oyster Pinctada fucata martensii using PacBio sequencing and Hi-C.</title>
        <authorList>
            <person name="Zheng Z."/>
        </authorList>
    </citation>
    <scope>NUCLEOTIDE SEQUENCE</scope>
    <source>
        <strain evidence="2">ZZ-2019</strain>
        <tissue evidence="2">Adductor muscle</tissue>
    </source>
</reference>
<accession>A0AA88XRE2</accession>
<evidence type="ECO:0000259" key="1">
    <source>
        <dbReference type="Pfam" id="PF20478"/>
    </source>
</evidence>
<protein>
    <recommendedName>
        <fullName evidence="1">P2X purinoreceptor 7 intracellular domain-containing protein</fullName>
    </recommendedName>
</protein>
<dbReference type="EMBL" id="VSWD01000010">
    <property type="protein sequence ID" value="KAK3089107.1"/>
    <property type="molecule type" value="Genomic_DNA"/>
</dbReference>
<organism evidence="2 3">
    <name type="scientific">Pinctada imbricata</name>
    <name type="common">Atlantic pearl-oyster</name>
    <name type="synonym">Pinctada martensii</name>
    <dbReference type="NCBI Taxonomy" id="66713"/>
    <lineage>
        <taxon>Eukaryota</taxon>
        <taxon>Metazoa</taxon>
        <taxon>Spiralia</taxon>
        <taxon>Lophotrochozoa</taxon>
        <taxon>Mollusca</taxon>
        <taxon>Bivalvia</taxon>
        <taxon>Autobranchia</taxon>
        <taxon>Pteriomorphia</taxon>
        <taxon>Pterioida</taxon>
        <taxon>Pterioidea</taxon>
        <taxon>Pteriidae</taxon>
        <taxon>Pinctada</taxon>
    </lineage>
</organism>
<dbReference type="PANTHER" id="PTHR36981">
    <property type="entry name" value="ZGC:195170"/>
    <property type="match status" value="1"/>
</dbReference>
<evidence type="ECO:0000313" key="3">
    <source>
        <dbReference type="Proteomes" id="UP001186944"/>
    </source>
</evidence>
<feature type="domain" description="P2X purinoreceptor 7 intracellular" evidence="1">
    <location>
        <begin position="176"/>
        <end position="238"/>
    </location>
</feature>
<keyword evidence="3" id="KW-1185">Reference proteome</keyword>
<proteinExistence type="predicted"/>
<gene>
    <name evidence="2" type="ORF">FSP39_000875</name>
</gene>
<dbReference type="Proteomes" id="UP001186944">
    <property type="component" value="Unassembled WGS sequence"/>
</dbReference>
<sequence length="244" mass="27224">MTSWRDSLKDIVDNLKKAVLPLNESKEIPKEFPKINFVDKIGTSLKIVAENIIFILSDLDGEDQLFTHSNMPEYSREQLMIQLLKLVLSLGISYFVGMKIIEMMDPTKKEKKAAKLRVRGQKQAVVIQMGLVGLFEEEVEAEAEGQPVGGVEDLQGGPGAEDAVVVLDEAVLRVSRQDVLAVGEGDDLAKENRHAGYRQFILWTYGRLGTGVRKAIPSCCVWAIRDRYPDPFGQYVGFVPSRLS</sequence>
<dbReference type="Pfam" id="PF20478">
    <property type="entry name" value="P2RX7_C"/>
    <property type="match status" value="1"/>
</dbReference>
<dbReference type="InterPro" id="IPR046815">
    <property type="entry name" value="P2RX7_C"/>
</dbReference>
<name>A0AA88XRE2_PINIB</name>
<dbReference type="AlphaFoldDB" id="A0AA88XRE2"/>
<comment type="caution">
    <text evidence="2">The sequence shown here is derived from an EMBL/GenBank/DDBJ whole genome shotgun (WGS) entry which is preliminary data.</text>
</comment>
<evidence type="ECO:0000313" key="2">
    <source>
        <dbReference type="EMBL" id="KAK3089107.1"/>
    </source>
</evidence>